<protein>
    <submittedName>
        <fullName evidence="8">Pur operon repressor</fullName>
    </submittedName>
</protein>
<evidence type="ECO:0000256" key="2">
    <source>
        <dbReference type="ARBA" id="ARBA00023015"/>
    </source>
</evidence>
<feature type="domain" description="Phosphoribosyltransferase" evidence="6">
    <location>
        <begin position="110"/>
        <end position="254"/>
    </location>
</feature>
<keyword evidence="9" id="KW-1185">Reference proteome</keyword>
<comment type="similarity">
    <text evidence="5">Belongs to the purine/pyrimidine phosphoribosyltransferase family. PurR subfamily.</text>
</comment>
<dbReference type="Proteomes" id="UP000237947">
    <property type="component" value="Chromosome"/>
</dbReference>
<accession>A0A2S0KMX7</accession>
<keyword evidence="2" id="KW-0805">Transcription regulation</keyword>
<dbReference type="InterPro" id="IPR010078">
    <property type="entry name" value="PurR_Bsub"/>
</dbReference>
<dbReference type="InterPro" id="IPR015265">
    <property type="entry name" value="PuR_N"/>
</dbReference>
<dbReference type="EMBL" id="CP027226">
    <property type="protein sequence ID" value="AVM42391.1"/>
    <property type="molecule type" value="Genomic_DNA"/>
</dbReference>
<keyword evidence="4" id="KW-0804">Transcription</keyword>
<evidence type="ECO:0000256" key="3">
    <source>
        <dbReference type="ARBA" id="ARBA00023125"/>
    </source>
</evidence>
<dbReference type="Pfam" id="PF00156">
    <property type="entry name" value="Pribosyltran"/>
    <property type="match status" value="1"/>
</dbReference>
<dbReference type="PANTHER" id="PTHR43864:SF2">
    <property type="entry name" value="PUR OPERON REPRESSOR"/>
    <property type="match status" value="1"/>
</dbReference>
<dbReference type="CDD" id="cd06223">
    <property type="entry name" value="PRTases_typeI"/>
    <property type="match status" value="1"/>
</dbReference>
<dbReference type="AlphaFoldDB" id="A0A2S0KMX7"/>
<dbReference type="InterPro" id="IPR036388">
    <property type="entry name" value="WH-like_DNA-bd_sf"/>
</dbReference>
<evidence type="ECO:0000256" key="4">
    <source>
        <dbReference type="ARBA" id="ARBA00023163"/>
    </source>
</evidence>
<evidence type="ECO:0000259" key="7">
    <source>
        <dbReference type="Pfam" id="PF09182"/>
    </source>
</evidence>
<evidence type="ECO:0000259" key="6">
    <source>
        <dbReference type="Pfam" id="PF00156"/>
    </source>
</evidence>
<reference evidence="9" key="1">
    <citation type="submission" date="2018-02" db="EMBL/GenBank/DDBJ databases">
        <authorList>
            <person name="Holder M.E."/>
            <person name="Ajami N.J."/>
            <person name="Petrosino J.F."/>
        </authorList>
    </citation>
    <scope>NUCLEOTIDE SEQUENCE [LARGE SCALE GENOMIC DNA]</scope>
    <source>
        <strain evidence="9">CCUG 47711</strain>
    </source>
</reference>
<keyword evidence="3" id="KW-0238">DNA-binding</keyword>
<evidence type="ECO:0000313" key="8">
    <source>
        <dbReference type="EMBL" id="AVM42391.1"/>
    </source>
</evidence>
<feature type="domain" description="Bacterial purine repressor N-terminal" evidence="7">
    <location>
        <begin position="4"/>
        <end position="73"/>
    </location>
</feature>
<evidence type="ECO:0000313" key="9">
    <source>
        <dbReference type="Proteomes" id="UP000237947"/>
    </source>
</evidence>
<sequence length="272" mass="30371">MNFKRSERLVDMTALLVQNPHKLFTLKDFTTRYGAAKSSISEDVAILRKTFQHQGLGQVNTYIGVSGGFEYIPLIPRDKQIELVESIIELIDDEKRILPGGYIYISDLIEKPNVLREIGKILASQHPDDDIDYIMTVATKGIPIAQALSYELNVPTLIARKESKVTEGSTVSIKYSSQSNPRLVKNMEIGRESIRPNSKVILVDDFIRGGGTIKGMEQLVNIFDSTVVARYIFCENVDAEKVKPKDIQSLVRIDGQNLQNGIIKVGLGSLFD</sequence>
<comment type="subunit">
    <text evidence="1">Homodimer.</text>
</comment>
<dbReference type="SUPFAM" id="SSF46785">
    <property type="entry name" value="Winged helix' DNA-binding domain"/>
    <property type="match status" value="1"/>
</dbReference>
<proteinExistence type="inferred from homology"/>
<dbReference type="InterPro" id="IPR050118">
    <property type="entry name" value="Pur/Pyrimidine_PRTase"/>
</dbReference>
<dbReference type="KEGG" id="fsa:C5Q98_03740"/>
<dbReference type="SUPFAM" id="SSF53271">
    <property type="entry name" value="PRTase-like"/>
    <property type="match status" value="1"/>
</dbReference>
<evidence type="ECO:0000256" key="5">
    <source>
        <dbReference type="ARBA" id="ARBA00049656"/>
    </source>
</evidence>
<dbReference type="GO" id="GO:0003677">
    <property type="term" value="F:DNA binding"/>
    <property type="evidence" value="ECO:0007669"/>
    <property type="project" value="UniProtKB-KW"/>
</dbReference>
<dbReference type="Gene3D" id="1.10.10.10">
    <property type="entry name" value="Winged helix-like DNA-binding domain superfamily/Winged helix DNA-binding domain"/>
    <property type="match status" value="1"/>
</dbReference>
<organism evidence="8 9">
    <name type="scientific">Fastidiosipila sanguinis</name>
    <dbReference type="NCBI Taxonomy" id="236753"/>
    <lineage>
        <taxon>Bacteria</taxon>
        <taxon>Bacillati</taxon>
        <taxon>Bacillota</taxon>
        <taxon>Clostridia</taxon>
        <taxon>Eubacteriales</taxon>
        <taxon>Oscillospiraceae</taxon>
        <taxon>Fastidiosipila</taxon>
    </lineage>
</organism>
<dbReference type="InterPro" id="IPR000836">
    <property type="entry name" value="PRTase_dom"/>
</dbReference>
<dbReference type="NCBIfam" id="TIGR01743">
    <property type="entry name" value="purR_Bsub"/>
    <property type="match status" value="1"/>
</dbReference>
<dbReference type="Gene3D" id="3.40.50.2020">
    <property type="match status" value="1"/>
</dbReference>
<gene>
    <name evidence="8" type="ORF">C5Q98_03740</name>
</gene>
<dbReference type="InterPro" id="IPR029057">
    <property type="entry name" value="PRTase-like"/>
</dbReference>
<dbReference type="OrthoDB" id="4213751at2"/>
<name>A0A2S0KMX7_9FIRM</name>
<dbReference type="PANTHER" id="PTHR43864">
    <property type="entry name" value="HYPOXANTHINE/GUANINE PHOSPHORIBOSYLTRANSFERASE"/>
    <property type="match status" value="1"/>
</dbReference>
<dbReference type="RefSeq" id="WP_106012374.1">
    <property type="nucleotide sequence ID" value="NZ_CP027226.1"/>
</dbReference>
<dbReference type="InterPro" id="IPR036390">
    <property type="entry name" value="WH_DNA-bd_sf"/>
</dbReference>
<dbReference type="GO" id="GO:0045892">
    <property type="term" value="P:negative regulation of DNA-templated transcription"/>
    <property type="evidence" value="ECO:0007669"/>
    <property type="project" value="InterPro"/>
</dbReference>
<evidence type="ECO:0000256" key="1">
    <source>
        <dbReference type="ARBA" id="ARBA00011738"/>
    </source>
</evidence>
<dbReference type="Pfam" id="PF09182">
    <property type="entry name" value="PuR_N"/>
    <property type="match status" value="1"/>
</dbReference>
<dbReference type="GO" id="GO:0045982">
    <property type="term" value="P:negative regulation of purine nucleobase metabolic process"/>
    <property type="evidence" value="ECO:0007669"/>
    <property type="project" value="InterPro"/>
</dbReference>